<dbReference type="Pfam" id="PF05225">
    <property type="entry name" value="HTH_psq"/>
    <property type="match status" value="2"/>
</dbReference>
<dbReference type="PROSITE" id="PS50960">
    <property type="entry name" value="HTH_PSQ"/>
    <property type="match status" value="2"/>
</dbReference>
<feature type="DNA-binding region" description="H-T-H motif" evidence="6">
    <location>
        <begin position="176"/>
        <end position="196"/>
    </location>
</feature>
<dbReference type="Proteomes" id="UP000494206">
    <property type="component" value="Unassembled WGS sequence"/>
</dbReference>
<protein>
    <recommendedName>
        <fullName evidence="8">HTH psq-type domain-containing protein</fullName>
    </recommendedName>
</protein>
<reference evidence="9 10" key="1">
    <citation type="submission" date="2020-04" db="EMBL/GenBank/DDBJ databases">
        <authorList>
            <person name="Laetsch R D."/>
            <person name="Stevens L."/>
            <person name="Kumar S."/>
            <person name="Blaxter L. M."/>
        </authorList>
    </citation>
    <scope>NUCLEOTIDE SEQUENCE [LARGE SCALE GENOMIC DNA]</scope>
</reference>
<gene>
    <name evidence="9" type="ORF">CBOVIS_LOCUS11765</name>
</gene>
<feature type="domain" description="HTH psq-type" evidence="8">
    <location>
        <begin position="321"/>
        <end position="373"/>
    </location>
</feature>
<dbReference type="InterPro" id="IPR007889">
    <property type="entry name" value="HTH_Psq"/>
</dbReference>
<dbReference type="EMBL" id="CADEPM010000010">
    <property type="protein sequence ID" value="CAB3410209.1"/>
    <property type="molecule type" value="Genomic_DNA"/>
</dbReference>
<keyword evidence="4" id="KW-0804">Transcription</keyword>
<evidence type="ECO:0000256" key="4">
    <source>
        <dbReference type="ARBA" id="ARBA00023163"/>
    </source>
</evidence>
<organism evidence="9 10">
    <name type="scientific">Caenorhabditis bovis</name>
    <dbReference type="NCBI Taxonomy" id="2654633"/>
    <lineage>
        <taxon>Eukaryota</taxon>
        <taxon>Metazoa</taxon>
        <taxon>Ecdysozoa</taxon>
        <taxon>Nematoda</taxon>
        <taxon>Chromadorea</taxon>
        <taxon>Rhabditida</taxon>
        <taxon>Rhabditina</taxon>
        <taxon>Rhabditomorpha</taxon>
        <taxon>Rhabditoidea</taxon>
        <taxon>Rhabditidae</taxon>
        <taxon>Peloderinae</taxon>
        <taxon>Caenorhabditis</taxon>
    </lineage>
</organism>
<evidence type="ECO:0000256" key="5">
    <source>
        <dbReference type="ARBA" id="ARBA00023242"/>
    </source>
</evidence>
<feature type="DNA-binding region" description="H-T-H motif" evidence="6">
    <location>
        <begin position="349"/>
        <end position="369"/>
    </location>
</feature>
<feature type="region of interest" description="Disordered" evidence="7">
    <location>
        <begin position="205"/>
        <end position="250"/>
    </location>
</feature>
<feature type="region of interest" description="Disordered" evidence="7">
    <location>
        <begin position="302"/>
        <end position="327"/>
    </location>
</feature>
<dbReference type="InterPro" id="IPR009057">
    <property type="entry name" value="Homeodomain-like_sf"/>
</dbReference>
<dbReference type="OrthoDB" id="10028342at2759"/>
<evidence type="ECO:0000256" key="2">
    <source>
        <dbReference type="ARBA" id="ARBA00023015"/>
    </source>
</evidence>
<accession>A0A8S1FBZ2</accession>
<dbReference type="FunFam" id="1.10.10.60:FF:000019">
    <property type="entry name" value="Ligand-dependent corepressor isoform 1"/>
    <property type="match status" value="1"/>
</dbReference>
<evidence type="ECO:0000256" key="7">
    <source>
        <dbReference type="SAM" id="MobiDB-lite"/>
    </source>
</evidence>
<comment type="caution">
    <text evidence="9">The sequence shown here is derived from an EMBL/GenBank/DDBJ whole genome shotgun (WGS) entry which is preliminary data.</text>
</comment>
<feature type="compositionally biased region" description="Low complexity" evidence="7">
    <location>
        <begin position="223"/>
        <end position="249"/>
    </location>
</feature>
<comment type="subcellular location">
    <subcellularLocation>
        <location evidence="1 6">Nucleus</location>
    </subcellularLocation>
</comment>
<dbReference type="AlphaFoldDB" id="A0A8S1FBZ2"/>
<name>A0A8S1FBZ2_9PELO</name>
<dbReference type="SUPFAM" id="SSF46689">
    <property type="entry name" value="Homeodomain-like"/>
    <property type="match status" value="2"/>
</dbReference>
<dbReference type="GO" id="GO:0006357">
    <property type="term" value="P:regulation of transcription by RNA polymerase II"/>
    <property type="evidence" value="ECO:0007669"/>
    <property type="project" value="TreeGrafter"/>
</dbReference>
<keyword evidence="5 6" id="KW-0539">Nucleus</keyword>
<keyword evidence="2" id="KW-0805">Transcription regulation</keyword>
<evidence type="ECO:0000256" key="1">
    <source>
        <dbReference type="ARBA" id="ARBA00004123"/>
    </source>
</evidence>
<proteinExistence type="predicted"/>
<dbReference type="PANTHER" id="PTHR21545">
    <property type="entry name" value="TRANSCRIPTION FACTOR MLR1/2"/>
    <property type="match status" value="1"/>
</dbReference>
<evidence type="ECO:0000256" key="3">
    <source>
        <dbReference type="ARBA" id="ARBA00023125"/>
    </source>
</evidence>
<feature type="domain" description="HTH psq-type" evidence="8">
    <location>
        <begin position="148"/>
        <end position="200"/>
    </location>
</feature>
<evidence type="ECO:0000259" key="8">
    <source>
        <dbReference type="PROSITE" id="PS50960"/>
    </source>
</evidence>
<dbReference type="GO" id="GO:0005634">
    <property type="term" value="C:nucleus"/>
    <property type="evidence" value="ECO:0007669"/>
    <property type="project" value="UniProtKB-SubCell"/>
</dbReference>
<dbReference type="PANTHER" id="PTHR21545:SF13">
    <property type="entry name" value="ECDYSONE-INDUCED PROTEIN 93F, ISOFORM C"/>
    <property type="match status" value="1"/>
</dbReference>
<keyword evidence="3 6" id="KW-0238">DNA-binding</keyword>
<evidence type="ECO:0000313" key="10">
    <source>
        <dbReference type="Proteomes" id="UP000494206"/>
    </source>
</evidence>
<dbReference type="Gene3D" id="1.10.10.60">
    <property type="entry name" value="Homeodomain-like"/>
    <property type="match status" value="2"/>
</dbReference>
<evidence type="ECO:0000256" key="6">
    <source>
        <dbReference type="PROSITE-ProRule" id="PRU00320"/>
    </source>
</evidence>
<keyword evidence="10" id="KW-1185">Reference proteome</keyword>
<dbReference type="GO" id="GO:0003677">
    <property type="term" value="F:DNA binding"/>
    <property type="evidence" value="ECO:0007669"/>
    <property type="project" value="UniProtKB-UniRule"/>
</dbReference>
<evidence type="ECO:0000313" key="9">
    <source>
        <dbReference type="EMBL" id="CAB3410209.1"/>
    </source>
</evidence>
<sequence>MSLEEQANLVSSSLQLPPLLTEHLKLPPRTTEATLPNATDIMNRLSIANILNNSPSIPQMPLSFETQKMLLERQLVCPPMPFIQLPAFNALLQLPNNPIHNQYISPFAQKPLFENPLDLSNKANALLQQFAMNGFKPMELPPKPLDDSSSRAIRRNYTAEDLTQAVEDIRRGKLGTRRASVVYGIPRSTLRNKIYKLEAEGSYSPQAKSKRGWTKSTTENNLSKSTASDTPSSSPLISQSPSSPDSTNSFLDVNPVKAELTAASEEVNGGAWIDALWQNLFKNQNTQMTPDVMVVQQPIAIKPEIKPPPPRTSNEEWKRSRPKRGQYRKYDKHALDEAVKSVRRGEMSVHRAGSYYGVPHSTLEYKVKERNLMRKKKENAPSEEPTSSTFSSEELLKAFNPLHLIPLISQ</sequence>